<keyword evidence="3" id="KW-1185">Reference proteome</keyword>
<comment type="similarity">
    <text evidence="1">Belongs to the ROK (NagC/XylR) family.</text>
</comment>
<dbReference type="RefSeq" id="WP_312879497.1">
    <property type="nucleotide sequence ID" value="NZ_JACCBA010000001.1"/>
</dbReference>
<accession>A0A7Y9EMF3</accession>
<gene>
    <name evidence="2" type="ORF">BJY14_006454</name>
</gene>
<dbReference type="GO" id="GO:0004340">
    <property type="term" value="F:glucokinase activity"/>
    <property type="evidence" value="ECO:0007669"/>
    <property type="project" value="UniProtKB-EC"/>
</dbReference>
<evidence type="ECO:0000313" key="3">
    <source>
        <dbReference type="Proteomes" id="UP000529783"/>
    </source>
</evidence>
<organism evidence="2 3">
    <name type="scientific">Actinomadura luteofluorescens</name>
    <dbReference type="NCBI Taxonomy" id="46163"/>
    <lineage>
        <taxon>Bacteria</taxon>
        <taxon>Bacillati</taxon>
        <taxon>Actinomycetota</taxon>
        <taxon>Actinomycetes</taxon>
        <taxon>Streptosporangiales</taxon>
        <taxon>Thermomonosporaceae</taxon>
        <taxon>Actinomadura</taxon>
    </lineage>
</organism>
<keyword evidence="2" id="KW-0808">Transferase</keyword>
<dbReference type="Pfam" id="PF00480">
    <property type="entry name" value="ROK"/>
    <property type="match status" value="1"/>
</dbReference>
<dbReference type="EMBL" id="JACCBA010000001">
    <property type="protein sequence ID" value="NYD50471.1"/>
    <property type="molecule type" value="Genomic_DNA"/>
</dbReference>
<dbReference type="PANTHER" id="PTHR18964:SF149">
    <property type="entry name" value="BIFUNCTIONAL UDP-N-ACETYLGLUCOSAMINE 2-EPIMERASE_N-ACETYLMANNOSAMINE KINASE"/>
    <property type="match status" value="1"/>
</dbReference>
<protein>
    <submittedName>
        <fullName evidence="2">Glucokinase</fullName>
        <ecNumber evidence="2">2.7.1.2</ecNumber>
    </submittedName>
</protein>
<dbReference type="Gene3D" id="3.30.420.40">
    <property type="match status" value="2"/>
</dbReference>
<dbReference type="InterPro" id="IPR000600">
    <property type="entry name" value="ROK"/>
</dbReference>
<dbReference type="InterPro" id="IPR043129">
    <property type="entry name" value="ATPase_NBD"/>
</dbReference>
<dbReference type="EC" id="2.7.1.2" evidence="2"/>
<dbReference type="Proteomes" id="UP000529783">
    <property type="component" value="Unassembled WGS sequence"/>
</dbReference>
<proteinExistence type="inferred from homology"/>
<evidence type="ECO:0000256" key="1">
    <source>
        <dbReference type="ARBA" id="ARBA00006479"/>
    </source>
</evidence>
<sequence>MNSPRDIAAGQADKRDGASRGSAGVVVALDVGGTRIKAGIIGPAHDVLLDRTRDTGAAEGPDEVTARVLNLVTDLLAEAEAGGHAVDAVGVALPGIVEEAAGRVVLSANLGWRDLDLAARLAERTDLPVAIGHDVRAGGLAESVLGAGRQCRDLLFLPIGTGIAGAMILDGRPYAAGGYAGEIGHLRVHPDGRPCGCGGRGCLERYSSASAIAAAHADRTGEPVSAAEVAARVAAGDPDAVAVWREAVEALAVALAAYATVCAPELVIVGGGLAGSGELLLEPLRASLAARLTFQRVPRIVRAELGDRAGLLGAALLARASTESP</sequence>
<comment type="caution">
    <text evidence="2">The sequence shown here is derived from an EMBL/GenBank/DDBJ whole genome shotgun (WGS) entry which is preliminary data.</text>
</comment>
<dbReference type="PANTHER" id="PTHR18964">
    <property type="entry name" value="ROK (REPRESSOR, ORF, KINASE) FAMILY"/>
    <property type="match status" value="1"/>
</dbReference>
<evidence type="ECO:0000313" key="2">
    <source>
        <dbReference type="EMBL" id="NYD50471.1"/>
    </source>
</evidence>
<dbReference type="SUPFAM" id="SSF53067">
    <property type="entry name" value="Actin-like ATPase domain"/>
    <property type="match status" value="1"/>
</dbReference>
<keyword evidence="2" id="KW-0418">Kinase</keyword>
<dbReference type="CDD" id="cd23763">
    <property type="entry name" value="ASKHA_ATPase_ROK"/>
    <property type="match status" value="1"/>
</dbReference>
<reference evidence="2 3" key="1">
    <citation type="submission" date="2020-07" db="EMBL/GenBank/DDBJ databases">
        <title>Sequencing the genomes of 1000 actinobacteria strains.</title>
        <authorList>
            <person name="Klenk H.-P."/>
        </authorList>
    </citation>
    <scope>NUCLEOTIDE SEQUENCE [LARGE SCALE GENOMIC DNA]</scope>
    <source>
        <strain evidence="2 3">DSM 40398</strain>
    </source>
</reference>
<dbReference type="AlphaFoldDB" id="A0A7Y9EMF3"/>
<name>A0A7Y9EMF3_9ACTN</name>